<evidence type="ECO:0000313" key="11">
    <source>
        <dbReference type="Proteomes" id="UP000324575"/>
    </source>
</evidence>
<comment type="caution">
    <text evidence="10">The sequence shown here is derived from an EMBL/GenBank/DDBJ whole genome shotgun (WGS) entry which is preliminary data.</text>
</comment>
<evidence type="ECO:0000256" key="1">
    <source>
        <dbReference type="ARBA" id="ARBA00004442"/>
    </source>
</evidence>
<organism evidence="10 11">
    <name type="scientific">Candidatus Ordinivivax streblomastigis</name>
    <dbReference type="NCBI Taxonomy" id="2540710"/>
    <lineage>
        <taxon>Bacteria</taxon>
        <taxon>Pseudomonadati</taxon>
        <taxon>Bacteroidota</taxon>
        <taxon>Bacteroidia</taxon>
        <taxon>Bacteroidales</taxon>
        <taxon>Candidatus Ordinivivax</taxon>
    </lineage>
</organism>
<keyword evidence="8" id="KW-0175">Coiled coil</keyword>
<evidence type="ECO:0000256" key="6">
    <source>
        <dbReference type="ARBA" id="ARBA00023136"/>
    </source>
</evidence>
<dbReference type="PANTHER" id="PTHR30026">
    <property type="entry name" value="OUTER MEMBRANE PROTEIN TOLC"/>
    <property type="match status" value="1"/>
</dbReference>
<evidence type="ECO:0000256" key="5">
    <source>
        <dbReference type="ARBA" id="ARBA00022692"/>
    </source>
</evidence>
<protein>
    <submittedName>
        <fullName evidence="10">Outer membrane protein TolC</fullName>
    </submittedName>
</protein>
<keyword evidence="7" id="KW-0998">Cell outer membrane</keyword>
<keyword evidence="4" id="KW-1134">Transmembrane beta strand</keyword>
<dbReference type="EMBL" id="SNRX01000040">
    <property type="protein sequence ID" value="KAA6300901.1"/>
    <property type="molecule type" value="Genomic_DNA"/>
</dbReference>
<keyword evidence="5" id="KW-0812">Transmembrane</keyword>
<name>A0A5M8NUY3_9BACT</name>
<gene>
    <name evidence="10" type="ORF">EZS26_002960</name>
</gene>
<dbReference type="SUPFAM" id="SSF56954">
    <property type="entry name" value="Outer membrane efflux proteins (OEP)"/>
    <property type="match status" value="1"/>
</dbReference>
<dbReference type="GO" id="GO:0015288">
    <property type="term" value="F:porin activity"/>
    <property type="evidence" value="ECO:0007669"/>
    <property type="project" value="TreeGrafter"/>
</dbReference>
<dbReference type="Gene3D" id="1.20.1600.10">
    <property type="entry name" value="Outer membrane efflux proteins (OEP)"/>
    <property type="match status" value="1"/>
</dbReference>
<keyword evidence="9" id="KW-0732">Signal</keyword>
<dbReference type="GO" id="GO:0015562">
    <property type="term" value="F:efflux transmembrane transporter activity"/>
    <property type="evidence" value="ECO:0007669"/>
    <property type="project" value="InterPro"/>
</dbReference>
<dbReference type="InterPro" id="IPR051906">
    <property type="entry name" value="TolC-like"/>
</dbReference>
<keyword evidence="3" id="KW-0813">Transport</keyword>
<comment type="subcellular location">
    <subcellularLocation>
        <location evidence="1">Cell outer membrane</location>
    </subcellularLocation>
</comment>
<feature type="chain" id="PRO_5024286755" evidence="9">
    <location>
        <begin position="26"/>
        <end position="456"/>
    </location>
</feature>
<evidence type="ECO:0000256" key="3">
    <source>
        <dbReference type="ARBA" id="ARBA00022448"/>
    </source>
</evidence>
<dbReference type="GO" id="GO:1990281">
    <property type="term" value="C:efflux pump complex"/>
    <property type="evidence" value="ECO:0007669"/>
    <property type="project" value="TreeGrafter"/>
</dbReference>
<feature type="signal peptide" evidence="9">
    <location>
        <begin position="1"/>
        <end position="25"/>
    </location>
</feature>
<feature type="coiled-coil region" evidence="8">
    <location>
        <begin position="343"/>
        <end position="370"/>
    </location>
</feature>
<comment type="similarity">
    <text evidence="2">Belongs to the outer membrane factor (OMF) (TC 1.B.17) family.</text>
</comment>
<evidence type="ECO:0000313" key="10">
    <source>
        <dbReference type="EMBL" id="KAA6300901.1"/>
    </source>
</evidence>
<dbReference type="Pfam" id="PF02321">
    <property type="entry name" value="OEP"/>
    <property type="match status" value="1"/>
</dbReference>
<accession>A0A5M8NUY3</accession>
<sequence>MKIKMLKSTLLSALLLCGIHAGIMAQETPFAKLKLSDCLNYALKNSYEIHKSTYDVAESAAGYKEAKGALLPQLNGNTSLTDNLKLASTMMPGEIIGDPGTLFPVEMGTQYTTYAGVDLNQVIFDTGLFTGIKISKNAKEVAVLKKSMTQEDLIFSIGNAFYDIIYSQQLLANNRETLAITDSIYRKMEMQVAQNITREIDLNRMKVNISNIQVEIEKTFATIVQQKNYLKILMGMPIESELELEENIDLTIPQPVLVGNDESELSNKIELQILDKEKNVNLLEIRQLKQSYLPSLSFVASSGYHFESEKLNWSNSNFWSNGTYIGVSLSVPIFDGLIKHNKINQSKFRLSRIEEDIKQARQTILSNRKNAALQLLVNYRSVNAQRENVEVAEKTYQQGISLYQEGLYSITDLLDIEKSYRIAQTAYTYELVNYRKTVLDLMKSEGTLNELVNQNK</sequence>
<dbReference type="Proteomes" id="UP000324575">
    <property type="component" value="Unassembled WGS sequence"/>
</dbReference>
<evidence type="ECO:0000256" key="8">
    <source>
        <dbReference type="SAM" id="Coils"/>
    </source>
</evidence>
<dbReference type="PANTHER" id="PTHR30026:SF20">
    <property type="entry name" value="OUTER MEMBRANE PROTEIN TOLC"/>
    <property type="match status" value="1"/>
</dbReference>
<dbReference type="InterPro" id="IPR003423">
    <property type="entry name" value="OMP_efflux"/>
</dbReference>
<evidence type="ECO:0000256" key="9">
    <source>
        <dbReference type="SAM" id="SignalP"/>
    </source>
</evidence>
<keyword evidence="6" id="KW-0472">Membrane</keyword>
<reference evidence="10 11" key="1">
    <citation type="submission" date="2019-03" db="EMBL/GenBank/DDBJ databases">
        <title>Single cell metagenomics reveals metabolic interactions within the superorganism composed of flagellate Streblomastix strix and complex community of Bacteroidetes bacteria on its surface.</title>
        <authorList>
            <person name="Treitli S.C."/>
            <person name="Kolisko M."/>
            <person name="Husnik F."/>
            <person name="Keeling P."/>
            <person name="Hampl V."/>
        </authorList>
    </citation>
    <scope>NUCLEOTIDE SEQUENCE [LARGE SCALE GENOMIC DNA]</scope>
    <source>
        <strain evidence="10">St1</strain>
    </source>
</reference>
<dbReference type="GO" id="GO:0009279">
    <property type="term" value="C:cell outer membrane"/>
    <property type="evidence" value="ECO:0007669"/>
    <property type="project" value="UniProtKB-SubCell"/>
</dbReference>
<dbReference type="AlphaFoldDB" id="A0A5M8NUY3"/>
<evidence type="ECO:0000256" key="7">
    <source>
        <dbReference type="ARBA" id="ARBA00023237"/>
    </source>
</evidence>
<evidence type="ECO:0000256" key="4">
    <source>
        <dbReference type="ARBA" id="ARBA00022452"/>
    </source>
</evidence>
<proteinExistence type="inferred from homology"/>
<evidence type="ECO:0000256" key="2">
    <source>
        <dbReference type="ARBA" id="ARBA00007613"/>
    </source>
</evidence>